<dbReference type="InterPro" id="IPR009078">
    <property type="entry name" value="Ferritin-like_SF"/>
</dbReference>
<dbReference type="PIRSF" id="PIRSF037834">
    <property type="entry name" value="PA_CoA_Oase3"/>
    <property type="match status" value="1"/>
</dbReference>
<dbReference type="InterPro" id="IPR007814">
    <property type="entry name" value="PaaA_PaaC"/>
</dbReference>
<dbReference type="SUPFAM" id="SSF47240">
    <property type="entry name" value="Ferritin-like"/>
    <property type="match status" value="1"/>
</dbReference>
<dbReference type="EMBL" id="NVUS01000013">
    <property type="protein sequence ID" value="PCJ00027.1"/>
    <property type="molecule type" value="Genomic_DNA"/>
</dbReference>
<dbReference type="NCBIfam" id="TIGR02158">
    <property type="entry name" value="PA_CoA_Oxy3"/>
    <property type="match status" value="1"/>
</dbReference>
<dbReference type="PANTHER" id="PTHR30458:SF0">
    <property type="entry name" value="1,2-PHENYLACETYL-COA EPOXIDASE, SUBUNIT C"/>
    <property type="match status" value="1"/>
</dbReference>
<protein>
    <submittedName>
        <fullName evidence="1">Phenylacetate-CoA oxygenase subunit PaaI</fullName>
    </submittedName>
</protein>
<reference key="1">
    <citation type="submission" date="2017-08" db="EMBL/GenBank/DDBJ databases">
        <title>A dynamic microbial community with high functional redundancy inhabits the cold, oxic subseafloor aquifer.</title>
        <authorList>
            <person name="Tully B.J."/>
            <person name="Wheat C.G."/>
            <person name="Glazer B.T."/>
            <person name="Huber J.A."/>
        </authorList>
    </citation>
    <scope>NUCLEOTIDE SEQUENCE [LARGE SCALE GENOMIC DNA]</scope>
</reference>
<name>A0A2A4YZ44_9PROT</name>
<comment type="caution">
    <text evidence="1">The sequence shown here is derived from an EMBL/GenBank/DDBJ whole genome shotgun (WGS) entry which is preliminary data.</text>
</comment>
<dbReference type="InterPro" id="IPR052703">
    <property type="entry name" value="Aromatic_CoA_ox/epox"/>
</dbReference>
<dbReference type="GO" id="GO:0010124">
    <property type="term" value="P:phenylacetate catabolic process"/>
    <property type="evidence" value="ECO:0007669"/>
    <property type="project" value="InterPro"/>
</dbReference>
<dbReference type="AlphaFoldDB" id="A0A2A4YZ44"/>
<organism evidence="1">
    <name type="scientific">OCS116 cluster bacterium</name>
    <dbReference type="NCBI Taxonomy" id="2030921"/>
    <lineage>
        <taxon>Bacteria</taxon>
        <taxon>Pseudomonadati</taxon>
        <taxon>Pseudomonadota</taxon>
        <taxon>Alphaproteobacteria</taxon>
        <taxon>OCS116 cluster</taxon>
    </lineage>
</organism>
<dbReference type="PANTHER" id="PTHR30458">
    <property type="entry name" value="PHENYLACETIC ACID DEGRADATION PROTEIN PAA"/>
    <property type="match status" value="1"/>
</dbReference>
<dbReference type="Pfam" id="PF05138">
    <property type="entry name" value="PaaA_PaaC"/>
    <property type="match status" value="1"/>
</dbReference>
<gene>
    <name evidence="1" type="primary">paaI</name>
    <name evidence="1" type="ORF">COB13_10560</name>
</gene>
<proteinExistence type="predicted"/>
<dbReference type="InterPro" id="IPR012347">
    <property type="entry name" value="Ferritin-like"/>
</dbReference>
<reference evidence="1" key="2">
    <citation type="journal article" date="2018" name="ISME J.">
        <title>A dynamic microbial community with high functional redundancy inhabits the cold, oxic subseafloor aquifer.</title>
        <authorList>
            <person name="Tully B.J."/>
            <person name="Wheat C.G."/>
            <person name="Glazer B.T."/>
            <person name="Huber J.A."/>
        </authorList>
    </citation>
    <scope>NUCLEOTIDE SEQUENCE</scope>
    <source>
        <strain evidence="1">NORP83</strain>
    </source>
</reference>
<sequence length="251" mass="29327">MSENHLYNYLVRLADNALIFGHRISEWTGKAPTLEEDIALSNFALDFIGQSRGLYSYAAQVEGKERDEDQLAYLKLSHEYKNLLLLEQPNGDFGYTIMRSFVYCTFMHKFWQKMMNSRDETLAAIATKAEKEAAYHVRHSAEWIIRLGDGTDESHKKIQQSADEVWRFTAEMFETDVVEQSLIAQDIAFDPQDIYEDWLSYVKEIFKIATLQLNQDVFMRTGGRNGQHSEHLGYILTELQWVQRTYPNSQW</sequence>
<accession>A0A2A4YZ44</accession>
<evidence type="ECO:0000313" key="1">
    <source>
        <dbReference type="EMBL" id="PCJ00027.1"/>
    </source>
</evidence>
<dbReference type="GO" id="GO:0005829">
    <property type="term" value="C:cytosol"/>
    <property type="evidence" value="ECO:0007669"/>
    <property type="project" value="TreeGrafter"/>
</dbReference>
<dbReference type="FunFam" id="1.20.1260.10:FF:000012">
    <property type="entry name" value="1,2-phenylacetyl-CoA epoxidase, subunit C"/>
    <property type="match status" value="1"/>
</dbReference>
<dbReference type="InterPro" id="IPR011882">
    <property type="entry name" value="PaaC"/>
</dbReference>
<dbReference type="Gene3D" id="1.20.1260.10">
    <property type="match status" value="1"/>
</dbReference>